<evidence type="ECO:0000313" key="1">
    <source>
        <dbReference type="EMBL" id="KAJ7606378.1"/>
    </source>
</evidence>
<gene>
    <name evidence="1" type="ORF">FB45DRAFT_878594</name>
</gene>
<dbReference type="EMBL" id="JARKIF010000059">
    <property type="protein sequence ID" value="KAJ7606378.1"/>
    <property type="molecule type" value="Genomic_DNA"/>
</dbReference>
<dbReference type="AlphaFoldDB" id="A0AAD7B143"/>
<protein>
    <submittedName>
        <fullName evidence="1">Uncharacterized protein</fullName>
    </submittedName>
</protein>
<organism evidence="1 2">
    <name type="scientific">Roridomyces roridus</name>
    <dbReference type="NCBI Taxonomy" id="1738132"/>
    <lineage>
        <taxon>Eukaryota</taxon>
        <taxon>Fungi</taxon>
        <taxon>Dikarya</taxon>
        <taxon>Basidiomycota</taxon>
        <taxon>Agaricomycotina</taxon>
        <taxon>Agaricomycetes</taxon>
        <taxon>Agaricomycetidae</taxon>
        <taxon>Agaricales</taxon>
        <taxon>Marasmiineae</taxon>
        <taxon>Mycenaceae</taxon>
        <taxon>Roridomyces</taxon>
    </lineage>
</organism>
<name>A0AAD7B143_9AGAR</name>
<keyword evidence="2" id="KW-1185">Reference proteome</keyword>
<comment type="caution">
    <text evidence="1">The sequence shown here is derived from an EMBL/GenBank/DDBJ whole genome shotgun (WGS) entry which is preliminary data.</text>
</comment>
<proteinExistence type="predicted"/>
<dbReference type="Proteomes" id="UP001221142">
    <property type="component" value="Unassembled WGS sequence"/>
</dbReference>
<reference evidence="1" key="1">
    <citation type="submission" date="2023-03" db="EMBL/GenBank/DDBJ databases">
        <title>Massive genome expansion in bonnet fungi (Mycena s.s.) driven by repeated elements and novel gene families across ecological guilds.</title>
        <authorList>
            <consortium name="Lawrence Berkeley National Laboratory"/>
            <person name="Harder C.B."/>
            <person name="Miyauchi S."/>
            <person name="Viragh M."/>
            <person name="Kuo A."/>
            <person name="Thoen E."/>
            <person name="Andreopoulos B."/>
            <person name="Lu D."/>
            <person name="Skrede I."/>
            <person name="Drula E."/>
            <person name="Henrissat B."/>
            <person name="Morin E."/>
            <person name="Kohler A."/>
            <person name="Barry K."/>
            <person name="LaButti K."/>
            <person name="Morin E."/>
            <person name="Salamov A."/>
            <person name="Lipzen A."/>
            <person name="Mereny Z."/>
            <person name="Hegedus B."/>
            <person name="Baldrian P."/>
            <person name="Stursova M."/>
            <person name="Weitz H."/>
            <person name="Taylor A."/>
            <person name="Grigoriev I.V."/>
            <person name="Nagy L.G."/>
            <person name="Martin F."/>
            <person name="Kauserud H."/>
        </authorList>
    </citation>
    <scope>NUCLEOTIDE SEQUENCE</scope>
    <source>
        <strain evidence="1">9284</strain>
    </source>
</reference>
<accession>A0AAD7B143</accession>
<sequence length="253" mass="26789">MAWTTSIVALHRGAPVDEVKSAGQGGTVVPSGRKNTQTLHIGLRRLAEFEIGLAGGGVGGSGLTSAPSASTSTHSAVAPQCLTVIVQHILDTNDGLHTHALQLIIQVHQRALNLNISGEPEAVLVANHMRTSEQHLVIVTTFLGLVIVTGRATRGGSRTHGYPPQPVGTVQILPNMPFASTVRVKNVREDEIDMFEAAASNLINSSKICCGYHGPRATRRPAARPVPVIAGTGFSGYGYGSSREYPRETRDDH</sequence>
<evidence type="ECO:0000313" key="2">
    <source>
        <dbReference type="Proteomes" id="UP001221142"/>
    </source>
</evidence>